<evidence type="ECO:0000256" key="4">
    <source>
        <dbReference type="ARBA" id="ARBA00022692"/>
    </source>
</evidence>
<evidence type="ECO:0000256" key="5">
    <source>
        <dbReference type="ARBA" id="ARBA00022989"/>
    </source>
</evidence>
<organism evidence="9 10">
    <name type="scientific">Cutaneotrichosporon oleaginosum</name>
    <dbReference type="NCBI Taxonomy" id="879819"/>
    <lineage>
        <taxon>Eukaryota</taxon>
        <taxon>Fungi</taxon>
        <taxon>Dikarya</taxon>
        <taxon>Basidiomycota</taxon>
        <taxon>Agaricomycotina</taxon>
        <taxon>Tremellomycetes</taxon>
        <taxon>Trichosporonales</taxon>
        <taxon>Trichosporonaceae</taxon>
        <taxon>Cutaneotrichosporon</taxon>
    </lineage>
</organism>
<gene>
    <name evidence="9" type="ORF">CC85DRAFT_29346</name>
</gene>
<protein>
    <recommendedName>
        <fullName evidence="8">Glycosyltransferase 61 catalytic domain-containing protein</fullName>
    </recommendedName>
</protein>
<dbReference type="EMBL" id="KQ087305">
    <property type="protein sequence ID" value="KLT38455.1"/>
    <property type="molecule type" value="Genomic_DNA"/>
</dbReference>
<evidence type="ECO:0000256" key="1">
    <source>
        <dbReference type="ARBA" id="ARBA00004167"/>
    </source>
</evidence>
<dbReference type="PANTHER" id="PTHR20961">
    <property type="entry name" value="GLYCOSYLTRANSFERASE"/>
    <property type="match status" value="1"/>
</dbReference>
<sequence>MYGCFPNTALLFPQDMDDLRQVTASEYRKKAYVLDKAILADRSAAFRGPYTGPTSRTVAGATALGNVSRWWWEPIRRQVLRFSEVPEEIISRNLEGYGAVDPVEWEGKTAAEIGYTPLKPAGDYKPVVTYISRQKSRRRLTPESHNKLVAALKEKAEKVGFELIVVEAERYTKEEQFAIAGKTTIMLGVHGNGLSHLLWMPATPRSAVIEMFYHGGFARDCEYCAAQLCEIR</sequence>
<evidence type="ECO:0000313" key="10">
    <source>
        <dbReference type="Proteomes" id="UP000053611"/>
    </source>
</evidence>
<dbReference type="RefSeq" id="XP_018274946.1">
    <property type="nucleotide sequence ID" value="XM_018424868.1"/>
</dbReference>
<dbReference type="STRING" id="879819.A0A0J0XBK8"/>
<dbReference type="PANTHER" id="PTHR20961:SF38">
    <property type="entry name" value="PROTEIN O-LINKED-MANNOSE BETA-1,4-N-ACETYLGLUCOSAMINYLTRANSFERASE 2"/>
    <property type="match status" value="1"/>
</dbReference>
<keyword evidence="2" id="KW-0328">Glycosyltransferase</keyword>
<dbReference type="InterPro" id="IPR007657">
    <property type="entry name" value="Glycosyltransferase_61"/>
</dbReference>
<dbReference type="GO" id="GO:0016020">
    <property type="term" value="C:membrane"/>
    <property type="evidence" value="ECO:0007669"/>
    <property type="project" value="UniProtKB-SubCell"/>
</dbReference>
<evidence type="ECO:0000259" key="8">
    <source>
        <dbReference type="Pfam" id="PF04577"/>
    </source>
</evidence>
<evidence type="ECO:0000313" key="9">
    <source>
        <dbReference type="EMBL" id="KLT38455.1"/>
    </source>
</evidence>
<evidence type="ECO:0000256" key="7">
    <source>
        <dbReference type="ARBA" id="ARBA00023180"/>
    </source>
</evidence>
<keyword evidence="10" id="KW-1185">Reference proteome</keyword>
<evidence type="ECO:0000256" key="2">
    <source>
        <dbReference type="ARBA" id="ARBA00022676"/>
    </source>
</evidence>
<dbReference type="AlphaFoldDB" id="A0A0J0XBK8"/>
<keyword evidence="5" id="KW-1133">Transmembrane helix</keyword>
<evidence type="ECO:0000256" key="6">
    <source>
        <dbReference type="ARBA" id="ARBA00023136"/>
    </source>
</evidence>
<dbReference type="GeneID" id="28985471"/>
<keyword evidence="7" id="KW-0325">Glycoprotein</keyword>
<dbReference type="GO" id="GO:0097363">
    <property type="term" value="F:protein O-acetylglucosaminyltransferase activity"/>
    <property type="evidence" value="ECO:0007669"/>
    <property type="project" value="TreeGrafter"/>
</dbReference>
<reference evidence="9 10" key="1">
    <citation type="submission" date="2015-03" db="EMBL/GenBank/DDBJ databases">
        <title>Genomics and transcriptomics of the oil-accumulating basidiomycete yeast T. oleaginosus allow insights into substrate utilization and the diverse evolutionary trajectories of mating systems in fungi.</title>
        <authorList>
            <consortium name="DOE Joint Genome Institute"/>
            <person name="Kourist R."/>
            <person name="Kracht O."/>
            <person name="Bracharz F."/>
            <person name="Lipzen A."/>
            <person name="Nolan M."/>
            <person name="Ohm R."/>
            <person name="Grigoriev I."/>
            <person name="Sun S."/>
            <person name="Heitman J."/>
            <person name="Bruck T."/>
            <person name="Nowrousian M."/>
        </authorList>
    </citation>
    <scope>NUCLEOTIDE SEQUENCE [LARGE SCALE GENOMIC DNA]</scope>
    <source>
        <strain evidence="9 10">IBC0246</strain>
    </source>
</reference>
<dbReference type="Proteomes" id="UP000053611">
    <property type="component" value="Unassembled WGS sequence"/>
</dbReference>
<keyword evidence="6" id="KW-0472">Membrane</keyword>
<dbReference type="OrthoDB" id="529273at2759"/>
<dbReference type="GO" id="GO:0035269">
    <property type="term" value="P:protein O-linked glycosylation via mannose"/>
    <property type="evidence" value="ECO:0007669"/>
    <property type="project" value="TreeGrafter"/>
</dbReference>
<evidence type="ECO:0000256" key="3">
    <source>
        <dbReference type="ARBA" id="ARBA00022679"/>
    </source>
</evidence>
<proteinExistence type="predicted"/>
<comment type="subcellular location">
    <subcellularLocation>
        <location evidence="1">Membrane</location>
        <topology evidence="1">Single-pass membrane protein</topology>
    </subcellularLocation>
</comment>
<accession>A0A0J0XBK8</accession>
<keyword evidence="3" id="KW-0808">Transferase</keyword>
<name>A0A0J0XBK8_9TREE</name>
<feature type="domain" description="Glycosyltransferase 61 catalytic" evidence="8">
    <location>
        <begin position="120"/>
        <end position="202"/>
    </location>
</feature>
<keyword evidence="4" id="KW-0812">Transmembrane</keyword>
<dbReference type="GO" id="GO:0005783">
    <property type="term" value="C:endoplasmic reticulum"/>
    <property type="evidence" value="ECO:0007669"/>
    <property type="project" value="TreeGrafter"/>
</dbReference>
<dbReference type="InterPro" id="IPR049625">
    <property type="entry name" value="Glyco_transf_61_cat"/>
</dbReference>
<dbReference type="Pfam" id="PF04577">
    <property type="entry name" value="Glyco_transf_61"/>
    <property type="match status" value="1"/>
</dbReference>